<organism evidence="2 3">
    <name type="scientific">Paragemmobacter straminiformis</name>
    <dbReference type="NCBI Taxonomy" id="2045119"/>
    <lineage>
        <taxon>Bacteria</taxon>
        <taxon>Pseudomonadati</taxon>
        <taxon>Pseudomonadota</taxon>
        <taxon>Alphaproteobacteria</taxon>
        <taxon>Rhodobacterales</taxon>
        <taxon>Paracoccaceae</taxon>
        <taxon>Paragemmobacter</taxon>
    </lineage>
</organism>
<accession>A0A842I039</accession>
<dbReference type="EMBL" id="JACLQD010000001">
    <property type="protein sequence ID" value="MBC2834052.1"/>
    <property type="molecule type" value="Genomic_DNA"/>
</dbReference>
<reference evidence="2 3" key="1">
    <citation type="journal article" date="2017" name="Int. J. Syst. Evol. Microbiol.">
        <title>Gemmobacter straminiformis sp. nov., isolated from an artificial fountain.</title>
        <authorList>
            <person name="Kang J.Y."/>
            <person name="Kim M.J."/>
            <person name="Chun J."/>
            <person name="Son K.P."/>
            <person name="Jahng K.Y."/>
        </authorList>
    </citation>
    <scope>NUCLEOTIDE SEQUENCE [LARGE SCALE GENOMIC DNA]</scope>
    <source>
        <strain evidence="2 3">CAM-8</strain>
    </source>
</reference>
<dbReference type="AlphaFoldDB" id="A0A842I039"/>
<name>A0A842I039_9RHOB</name>
<feature type="chain" id="PRO_5032728404" evidence="1">
    <location>
        <begin position="36"/>
        <end position="380"/>
    </location>
</feature>
<feature type="signal peptide" evidence="1">
    <location>
        <begin position="1"/>
        <end position="35"/>
    </location>
</feature>
<proteinExistence type="predicted"/>
<sequence length="380" mass="38060">MAQSTILSLANSLSSAFRANLNGVLAALFSTNSGAAFPTVTAPGMLHVNTTGGGQVLWMRNAADNAWVQVSFGAGDFLSLGALSLGVPVTKTANFSVALGENHLINNKAGSACVVTLPSAVTFAGRMLAFLNRQAQTVVSASANVVPQGGGAAGTAILPAVIGSQAVLVSDGANWLVLESGALLTAFGQALGTAADAAAALVLLGVTAPGAAPLFAPRAWVNFNGTVGSGTYAQTGTTITVTITAHGLVTGDSVPLTFTTGTAASGTYTVTVTGANTFTVTSGTSATTSGSVTRGVYIRAAGNVSSVVRNAVGDYNVNFGTAMPDAGYATLATRDWASTVANQPIACVYDQTAATVRILTFLSNASNFSDPTSVYVAIFR</sequence>
<comment type="caution">
    <text evidence="2">The sequence shown here is derived from an EMBL/GenBank/DDBJ whole genome shotgun (WGS) entry which is preliminary data.</text>
</comment>
<evidence type="ECO:0000313" key="3">
    <source>
        <dbReference type="Proteomes" id="UP000555411"/>
    </source>
</evidence>
<protein>
    <submittedName>
        <fullName evidence="2">Uncharacterized protein</fullName>
    </submittedName>
</protein>
<keyword evidence="1" id="KW-0732">Signal</keyword>
<dbReference type="RefSeq" id="WP_185795682.1">
    <property type="nucleotide sequence ID" value="NZ_JACLQD010000001.1"/>
</dbReference>
<evidence type="ECO:0000256" key="1">
    <source>
        <dbReference type="SAM" id="SignalP"/>
    </source>
</evidence>
<keyword evidence="3" id="KW-1185">Reference proteome</keyword>
<evidence type="ECO:0000313" key="2">
    <source>
        <dbReference type="EMBL" id="MBC2834052.1"/>
    </source>
</evidence>
<dbReference type="InterPro" id="IPR023366">
    <property type="entry name" value="ATP_synth_asu-like_sf"/>
</dbReference>
<gene>
    <name evidence="2" type="ORF">H7F16_00940</name>
</gene>
<dbReference type="Proteomes" id="UP000555411">
    <property type="component" value="Unassembled WGS sequence"/>
</dbReference>
<dbReference type="Gene3D" id="2.40.30.20">
    <property type="match status" value="1"/>
</dbReference>